<dbReference type="EMBL" id="CAXAJV020001293">
    <property type="protein sequence ID" value="CAL7944470.1"/>
    <property type="molecule type" value="Genomic_DNA"/>
</dbReference>
<keyword evidence="6 9" id="KW-1133">Transmembrane helix</keyword>
<dbReference type="InterPro" id="IPR029021">
    <property type="entry name" value="Prot-tyrosine_phosphatase-like"/>
</dbReference>
<feature type="domain" description="Fibronectin type-III" evidence="13">
    <location>
        <begin position="522"/>
        <end position="626"/>
    </location>
</feature>
<evidence type="ECO:0000256" key="8">
    <source>
        <dbReference type="ARBA" id="ARBA00023180"/>
    </source>
</evidence>
<dbReference type="InterPro" id="IPR013783">
    <property type="entry name" value="Ig-like_fold"/>
</dbReference>
<dbReference type="Pfam" id="PF00041">
    <property type="entry name" value="fn3"/>
    <property type="match status" value="2"/>
</dbReference>
<dbReference type="SUPFAM" id="SSF49265">
    <property type="entry name" value="Fibronectin type III"/>
    <property type="match status" value="4"/>
</dbReference>
<dbReference type="InterPro" id="IPR016130">
    <property type="entry name" value="Tyr_Pase_AS"/>
</dbReference>
<feature type="domain" description="Tyrosine-protein phosphatase" evidence="11">
    <location>
        <begin position="976"/>
        <end position="1233"/>
    </location>
</feature>
<dbReference type="CDD" id="cd00047">
    <property type="entry name" value="PTPc"/>
    <property type="match status" value="1"/>
</dbReference>
<dbReference type="Pfam" id="PF00102">
    <property type="entry name" value="Y_phosphatase"/>
    <property type="match status" value="1"/>
</dbReference>
<sequence length="1283" mass="146127">MIRKKHLQVLIHALQIVCVLGENSLTGWGRNETANELPNVSSFDYTEQAAFSGINVSYVVETLSIENFLNAKAELEQNEISTKNRLKVKNVNASILEPTINDLNKEFKPDLTLYDELKNNEILFDNKSLMCSETDGRNVQNLTIALVGIEWILLSWQPPCENANESFIYSIDICLNKECSPKNRTVENDTQYNITGLDPCNDYTFTVKVINNDAESNGVSVVGTTSYNISEIGEIRELGVHTAINTITLNWKPPENYPTCVNNYLITQCVEDTCYNTTVVHETYVATDLKPCQKYFFIIRAVSYLVQSNGFNITLKTNSPKSSKPLYPTVEANAFSLFVHWQPPEVGALCVKHYRVTIDPQKTTKEIAGTNVTLTDLYACTPYFINITAVDEDNNDGETVTMPARTAATVSKSPELNTKEPIVTTNEIMLSWKIEKGNSNCTLKSLIAVCNSTSTSGHGYEIKNGKVEVLINSRIQDEFLIVNSMIKDVSPFTTYICWSYVINEAGNSELSNLISVTTLEDIPSAPLISVVNITYSQFIFVWESPTYLPGNLHQFEIIFQGKIGFPRPIWCEEMHMKVVKRLNGSIFNFEYLEAKAYTNYTAKIRARTTPGWGNYSNDYIFQTPAGVPGKVPNFSYLIVNNENDTNILDTILAWKFPCSLNGILEYFNIFINGTRTNYAPHSNSIQKYISSDISKDDIISINLGELKAEYNYTFEVFAKVKDVEEFGIPTSLHVLYPAGIPPEPNEEYMKSITIDPANARRSTTSATLLLPLFDDTNGDIAYYSIIVSRIESNTSTSTRFNTTNHRWPNIASWEEAMLRDFMIPYQATRVWWNPYPNYVADYGDVKAVKYTIGEDTNCKDISSNNKKVYCNGPLKPNTWYHVRMRGFTHGGYTDSKAFLIKTNAEINIPLVTGIVFGILILGIVTTVMLLVRRCSPYVILRRFLHSDMSASPVPAPFSRKKFIAHCQQLIDNPGKLSNEFQLLQTLSVDLQMPTNCACLQANKKKNRYADILPYDFSRVKLEVIDNDPNTDYINASFIKGYSGEDEYIACQGPKEETTFDFWRMIEQYNINMIVMLTELIEKGKEKCHQYFPTIRETFKYESMTIKCTSELDYRSYTQRTLVLQKENKKRNIIHLQFKEWPDHDVPGDFEPMIHFCQIMRRNTTATKEYIVIHCSAGVGRTGTLIAIDIILQHLRDNRKLDVFGTVYRLRHQRINMVQKESQYAYIYNCIKQVLKNPYCLKSCKFMLFTINKPPSMDPICDTNSKKTRIVSSSNINLVNNFEM</sequence>
<dbReference type="SMART" id="SM00060">
    <property type="entry name" value="FN3"/>
    <property type="match status" value="7"/>
</dbReference>
<feature type="domain" description="Fibronectin type-III" evidence="13">
    <location>
        <begin position="138"/>
        <end position="229"/>
    </location>
</feature>
<keyword evidence="7 9" id="KW-0472">Membrane</keyword>
<evidence type="ECO:0008006" key="16">
    <source>
        <dbReference type="Google" id="ProtNLM"/>
    </source>
</evidence>
<dbReference type="PANTHER" id="PTHR46957">
    <property type="entry name" value="CYTOKINE RECEPTOR"/>
    <property type="match status" value="1"/>
</dbReference>
<evidence type="ECO:0000256" key="6">
    <source>
        <dbReference type="ARBA" id="ARBA00022989"/>
    </source>
</evidence>
<feature type="transmembrane region" description="Helical" evidence="9">
    <location>
        <begin position="910"/>
        <end position="931"/>
    </location>
</feature>
<keyword evidence="2 9" id="KW-0812">Transmembrane</keyword>
<dbReference type="InterPro" id="IPR050713">
    <property type="entry name" value="RTP_Phos/Ushers"/>
</dbReference>
<evidence type="ECO:0000256" key="4">
    <source>
        <dbReference type="ARBA" id="ARBA00022801"/>
    </source>
</evidence>
<dbReference type="InterPro" id="IPR003961">
    <property type="entry name" value="FN3_dom"/>
</dbReference>
<dbReference type="SMART" id="SM00404">
    <property type="entry name" value="PTPc_motif"/>
    <property type="match status" value="1"/>
</dbReference>
<dbReference type="PROSITE" id="PS50853">
    <property type="entry name" value="FN3"/>
    <property type="match status" value="4"/>
</dbReference>
<dbReference type="InterPro" id="IPR000387">
    <property type="entry name" value="Tyr_Pase_dom"/>
</dbReference>
<comment type="caution">
    <text evidence="14">The sequence shown here is derived from an EMBL/GenBank/DDBJ whole genome shotgun (WGS) entry which is preliminary data.</text>
</comment>
<accession>A0ABP1NTV5</accession>
<comment type="subcellular location">
    <subcellularLocation>
        <location evidence="1">Membrane</location>
        <topology evidence="1">Single-pass membrane protein</topology>
    </subcellularLocation>
</comment>
<feature type="chain" id="PRO_5046420358" description="Protein-tyrosine-phosphatase" evidence="10">
    <location>
        <begin position="22"/>
        <end position="1283"/>
    </location>
</feature>
<evidence type="ECO:0000256" key="2">
    <source>
        <dbReference type="ARBA" id="ARBA00022692"/>
    </source>
</evidence>
<keyword evidence="15" id="KW-1185">Reference proteome</keyword>
<evidence type="ECO:0000256" key="7">
    <source>
        <dbReference type="ARBA" id="ARBA00023136"/>
    </source>
</evidence>
<dbReference type="Gene3D" id="2.60.40.10">
    <property type="entry name" value="Immunoglobulins"/>
    <property type="match status" value="4"/>
</dbReference>
<evidence type="ECO:0000313" key="15">
    <source>
        <dbReference type="Proteomes" id="UP001642520"/>
    </source>
</evidence>
<feature type="domain" description="Fibronectin type-III" evidence="13">
    <location>
        <begin position="324"/>
        <end position="409"/>
    </location>
</feature>
<evidence type="ECO:0000313" key="14">
    <source>
        <dbReference type="EMBL" id="CAL7944470.1"/>
    </source>
</evidence>
<dbReference type="SMART" id="SM00194">
    <property type="entry name" value="PTPc"/>
    <property type="match status" value="1"/>
</dbReference>
<evidence type="ECO:0000259" key="11">
    <source>
        <dbReference type="PROSITE" id="PS50055"/>
    </source>
</evidence>
<dbReference type="PANTHER" id="PTHR46957:SF3">
    <property type="entry name" value="CYTOKINE RECEPTOR"/>
    <property type="match status" value="1"/>
</dbReference>
<dbReference type="CDD" id="cd00063">
    <property type="entry name" value="FN3"/>
    <property type="match status" value="4"/>
</dbReference>
<protein>
    <recommendedName>
        <fullName evidence="16">Protein-tyrosine-phosphatase</fullName>
    </recommendedName>
</protein>
<gene>
    <name evidence="14" type="ORF">XYLVIOL_LOCUS6678</name>
</gene>
<keyword evidence="4" id="KW-0378">Hydrolase</keyword>
<dbReference type="SUPFAM" id="SSF52799">
    <property type="entry name" value="(Phosphotyrosine protein) phosphatases II"/>
    <property type="match status" value="1"/>
</dbReference>
<evidence type="ECO:0000256" key="9">
    <source>
        <dbReference type="SAM" id="Phobius"/>
    </source>
</evidence>
<feature type="domain" description="Tyrosine specific protein phosphatases" evidence="12">
    <location>
        <begin position="1150"/>
        <end position="1224"/>
    </location>
</feature>
<dbReference type="InterPro" id="IPR003595">
    <property type="entry name" value="Tyr_Pase_cat"/>
</dbReference>
<evidence type="ECO:0000256" key="5">
    <source>
        <dbReference type="ARBA" id="ARBA00022912"/>
    </source>
</evidence>
<dbReference type="PROSITE" id="PS50056">
    <property type="entry name" value="TYR_PHOSPHATASE_2"/>
    <property type="match status" value="1"/>
</dbReference>
<dbReference type="PROSITE" id="PS00383">
    <property type="entry name" value="TYR_PHOSPHATASE_1"/>
    <property type="match status" value="1"/>
</dbReference>
<dbReference type="Gene3D" id="3.90.190.10">
    <property type="entry name" value="Protein tyrosine phosphatase superfamily"/>
    <property type="match status" value="1"/>
</dbReference>
<dbReference type="PRINTS" id="PR00700">
    <property type="entry name" value="PRTYPHPHTASE"/>
</dbReference>
<name>A0ABP1NTV5_XYLVO</name>
<proteinExistence type="predicted"/>
<dbReference type="PROSITE" id="PS50055">
    <property type="entry name" value="TYR_PHOSPHATASE_PTP"/>
    <property type="match status" value="1"/>
</dbReference>
<feature type="signal peptide" evidence="10">
    <location>
        <begin position="1"/>
        <end position="21"/>
    </location>
</feature>
<keyword evidence="8" id="KW-0325">Glycoprotein</keyword>
<keyword evidence="3 10" id="KW-0732">Signal</keyword>
<evidence type="ECO:0000259" key="12">
    <source>
        <dbReference type="PROSITE" id="PS50056"/>
    </source>
</evidence>
<dbReference type="InterPro" id="IPR036116">
    <property type="entry name" value="FN3_sf"/>
</dbReference>
<evidence type="ECO:0000256" key="1">
    <source>
        <dbReference type="ARBA" id="ARBA00004167"/>
    </source>
</evidence>
<evidence type="ECO:0000256" key="3">
    <source>
        <dbReference type="ARBA" id="ARBA00022729"/>
    </source>
</evidence>
<keyword evidence="5" id="KW-0904">Protein phosphatase</keyword>
<evidence type="ECO:0000256" key="10">
    <source>
        <dbReference type="SAM" id="SignalP"/>
    </source>
</evidence>
<feature type="domain" description="Fibronectin type-III" evidence="13">
    <location>
        <begin position="231"/>
        <end position="322"/>
    </location>
</feature>
<evidence type="ECO:0000259" key="13">
    <source>
        <dbReference type="PROSITE" id="PS50853"/>
    </source>
</evidence>
<dbReference type="Proteomes" id="UP001642520">
    <property type="component" value="Unassembled WGS sequence"/>
</dbReference>
<dbReference type="InterPro" id="IPR000242">
    <property type="entry name" value="PTP_cat"/>
</dbReference>
<reference evidence="14 15" key="1">
    <citation type="submission" date="2024-08" db="EMBL/GenBank/DDBJ databases">
        <authorList>
            <person name="Will J Nash"/>
            <person name="Angela Man"/>
            <person name="Seanna McTaggart"/>
            <person name="Kendall Baker"/>
            <person name="Tom Barker"/>
            <person name="Leah Catchpole"/>
            <person name="Alex Durrant"/>
            <person name="Karim Gharbi"/>
            <person name="Naomi Irish"/>
            <person name="Gemy Kaithakottil"/>
            <person name="Debby Ku"/>
            <person name="Aaliyah Providence"/>
            <person name="Felix Shaw"/>
            <person name="David Swarbreck"/>
            <person name="Chris Watkins"/>
            <person name="Ann M. McCartney"/>
            <person name="Giulio Formenti"/>
            <person name="Alice Mouton"/>
            <person name="Noel Vella"/>
            <person name="Bjorn M von Reumont"/>
            <person name="Adriana Vella"/>
            <person name="Wilfried Haerty"/>
        </authorList>
    </citation>
    <scope>NUCLEOTIDE SEQUENCE [LARGE SCALE GENOMIC DNA]</scope>
</reference>
<organism evidence="14 15">
    <name type="scientific">Xylocopa violacea</name>
    <name type="common">Violet carpenter bee</name>
    <name type="synonym">Apis violacea</name>
    <dbReference type="NCBI Taxonomy" id="135666"/>
    <lineage>
        <taxon>Eukaryota</taxon>
        <taxon>Metazoa</taxon>
        <taxon>Ecdysozoa</taxon>
        <taxon>Arthropoda</taxon>
        <taxon>Hexapoda</taxon>
        <taxon>Insecta</taxon>
        <taxon>Pterygota</taxon>
        <taxon>Neoptera</taxon>
        <taxon>Endopterygota</taxon>
        <taxon>Hymenoptera</taxon>
        <taxon>Apocrita</taxon>
        <taxon>Aculeata</taxon>
        <taxon>Apoidea</taxon>
        <taxon>Anthophila</taxon>
        <taxon>Apidae</taxon>
        <taxon>Xylocopa</taxon>
        <taxon>Xylocopa</taxon>
    </lineage>
</organism>